<dbReference type="PANTHER" id="PTHR43476">
    <property type="entry name" value="3-(3-HYDROXY-PHENYL)PROPIONATE/3-HYDROXYCINNAMIC ACID HYDROXYLASE"/>
    <property type="match status" value="1"/>
</dbReference>
<evidence type="ECO:0000256" key="1">
    <source>
        <dbReference type="ARBA" id="ARBA00023002"/>
    </source>
</evidence>
<dbReference type="AlphaFoldDB" id="A0A9W6P9C2"/>
<proteinExistence type="predicted"/>
<protein>
    <submittedName>
        <fullName evidence="3">Monooxygenase, FAD-binding protein</fullName>
    </submittedName>
</protein>
<keyword evidence="4" id="KW-1185">Reference proteome</keyword>
<gene>
    <name evidence="3" type="ORF">Nans01_37090</name>
</gene>
<keyword evidence="3" id="KW-0503">Monooxygenase</keyword>
<dbReference type="SUPFAM" id="SSF51905">
    <property type="entry name" value="FAD/NAD(P)-binding domain"/>
    <property type="match status" value="1"/>
</dbReference>
<evidence type="ECO:0000313" key="3">
    <source>
        <dbReference type="EMBL" id="GLU49358.1"/>
    </source>
</evidence>
<dbReference type="PRINTS" id="PR00420">
    <property type="entry name" value="RNGMNOXGNASE"/>
</dbReference>
<dbReference type="EMBL" id="BSQG01000006">
    <property type="protein sequence ID" value="GLU49358.1"/>
    <property type="molecule type" value="Genomic_DNA"/>
</dbReference>
<evidence type="ECO:0000313" key="4">
    <source>
        <dbReference type="Proteomes" id="UP001165092"/>
    </source>
</evidence>
<dbReference type="InterPro" id="IPR036188">
    <property type="entry name" value="FAD/NAD-bd_sf"/>
</dbReference>
<name>A0A9W6P9C2_9ACTN</name>
<dbReference type="Proteomes" id="UP001165092">
    <property type="component" value="Unassembled WGS sequence"/>
</dbReference>
<dbReference type="NCBIfam" id="NF004834">
    <property type="entry name" value="PRK06185.1-3"/>
    <property type="match status" value="1"/>
</dbReference>
<dbReference type="GO" id="GO:0071949">
    <property type="term" value="F:FAD binding"/>
    <property type="evidence" value="ECO:0007669"/>
    <property type="project" value="InterPro"/>
</dbReference>
<dbReference type="PANTHER" id="PTHR43476:SF5">
    <property type="entry name" value="FAD-DEPENDENT MONOOXYGENASE"/>
    <property type="match status" value="1"/>
</dbReference>
<reference evidence="3" key="1">
    <citation type="submission" date="2023-02" db="EMBL/GenBank/DDBJ databases">
        <title>Nocardiopsis ansamitocini NBRC 112285.</title>
        <authorList>
            <person name="Ichikawa N."/>
            <person name="Sato H."/>
            <person name="Tonouchi N."/>
        </authorList>
    </citation>
    <scope>NUCLEOTIDE SEQUENCE</scope>
    <source>
        <strain evidence="3">NBRC 112285</strain>
    </source>
</reference>
<dbReference type="RefSeq" id="WP_285760837.1">
    <property type="nucleotide sequence ID" value="NZ_BSQG01000006.1"/>
</dbReference>
<organism evidence="3 4">
    <name type="scientific">Nocardiopsis ansamitocini</name>
    <dbReference type="NCBI Taxonomy" id="1670832"/>
    <lineage>
        <taxon>Bacteria</taxon>
        <taxon>Bacillati</taxon>
        <taxon>Actinomycetota</taxon>
        <taxon>Actinomycetes</taxon>
        <taxon>Streptosporangiales</taxon>
        <taxon>Nocardiopsidaceae</taxon>
        <taxon>Nocardiopsis</taxon>
    </lineage>
</organism>
<accession>A0A9W6P9C2</accession>
<dbReference type="GO" id="GO:0004497">
    <property type="term" value="F:monooxygenase activity"/>
    <property type="evidence" value="ECO:0007669"/>
    <property type="project" value="UniProtKB-KW"/>
</dbReference>
<dbReference type="InterPro" id="IPR050631">
    <property type="entry name" value="PheA/TfdB_FAD_monoxygenase"/>
</dbReference>
<dbReference type="InterPro" id="IPR002938">
    <property type="entry name" value="FAD-bd"/>
</dbReference>
<dbReference type="Gene3D" id="3.50.50.60">
    <property type="entry name" value="FAD/NAD(P)-binding domain"/>
    <property type="match status" value="2"/>
</dbReference>
<comment type="caution">
    <text evidence="3">The sequence shown here is derived from an EMBL/GenBank/DDBJ whole genome shotgun (WGS) entry which is preliminary data.</text>
</comment>
<evidence type="ECO:0000259" key="2">
    <source>
        <dbReference type="Pfam" id="PF01494"/>
    </source>
</evidence>
<sequence>MTRSQTTTCAVSGGGPAGIMVGLLLARAGVEVTVLEKHGDFLRDFRGDTVHPATLDLLDELGLLDALDALPHRDLSHIRMGTAERAFLEVSLADVPGRHKRVAMVPQWDFLSMLTEHATRYPGFHLVLNADVRGLLEEDGAVRGVRYTTPDGEHELRSVLTVAADGRRSTLRSAAGLIPVDLGAPMDVLWLRLPRTAQDPSGLNGRIGGGGLAVAFDRGDYWQVAFIVRKGEHVEIRARGIGGLRESLGRLLPFLADRTSAITSWGDVAFLEVGLDRLPQWSVPGLLCIGDAAHTMSPIGGVGINLAIQDAVATANLLADSLYRAQAVPDRFSRTFNPALVQRVQRRRELPTRFTQRIQRVIQDRVIEHVLEGDEAALPEILTNVTTSKPWSVVMGRALMYGLLPEHVRTPERR</sequence>
<dbReference type="Pfam" id="PF01494">
    <property type="entry name" value="FAD_binding_3"/>
    <property type="match status" value="1"/>
</dbReference>
<feature type="domain" description="FAD-binding" evidence="2">
    <location>
        <begin position="7"/>
        <end position="327"/>
    </location>
</feature>
<keyword evidence="1" id="KW-0560">Oxidoreductase</keyword>